<feature type="compositionally biased region" description="Low complexity" evidence="4">
    <location>
        <begin position="15"/>
        <end position="26"/>
    </location>
</feature>
<evidence type="ECO:0000256" key="4">
    <source>
        <dbReference type="SAM" id="MobiDB-lite"/>
    </source>
</evidence>
<evidence type="ECO:0000256" key="2">
    <source>
        <dbReference type="ARBA" id="ARBA00022980"/>
    </source>
</evidence>
<evidence type="ECO:0000256" key="3">
    <source>
        <dbReference type="ARBA" id="ARBA00023274"/>
    </source>
</evidence>
<dbReference type="Gene3D" id="3.30.1390.20">
    <property type="entry name" value="Ribosomal protein L30, ferredoxin-like fold domain"/>
    <property type="match status" value="1"/>
</dbReference>
<dbReference type="Proteomes" id="UP000825002">
    <property type="component" value="Unassembled WGS sequence"/>
</dbReference>
<name>A0ABQ7S648_9ACAR</name>
<dbReference type="InterPro" id="IPR039699">
    <property type="entry name" value="Ribosomal_uL30"/>
</dbReference>
<evidence type="ECO:0000313" key="7">
    <source>
        <dbReference type="EMBL" id="KAG9508894.1"/>
    </source>
</evidence>
<dbReference type="SUPFAM" id="SSF55129">
    <property type="entry name" value="Ribosomal protein L30p/L7e"/>
    <property type="match status" value="1"/>
</dbReference>
<dbReference type="NCBIfam" id="TIGR01310">
    <property type="entry name" value="uL30_euk"/>
    <property type="match status" value="1"/>
</dbReference>
<proteinExistence type="inferred from homology"/>
<dbReference type="InterPro" id="IPR005998">
    <property type="entry name" value="Ribosomal_uL30_euk"/>
</dbReference>
<gene>
    <name evidence="7" type="primary">RPL7</name>
    <name evidence="7" type="ORF">GZH46_02600</name>
</gene>
<evidence type="ECO:0000259" key="6">
    <source>
        <dbReference type="Pfam" id="PF08079"/>
    </source>
</evidence>
<feature type="domain" description="Large ribosomal subunit protein uL30-like ferredoxin-like fold" evidence="5">
    <location>
        <begin position="109"/>
        <end position="159"/>
    </location>
</feature>
<evidence type="ECO:0000256" key="1">
    <source>
        <dbReference type="ARBA" id="ARBA00007594"/>
    </source>
</evidence>
<dbReference type="CDD" id="cd01657">
    <property type="entry name" value="Ribosomal_L7_archeal_euk"/>
    <property type="match status" value="1"/>
</dbReference>
<evidence type="ECO:0000313" key="8">
    <source>
        <dbReference type="Proteomes" id="UP000825002"/>
    </source>
</evidence>
<organism evidence="7 8">
    <name type="scientific">Fragariocoptes setiger</name>
    <dbReference type="NCBI Taxonomy" id="1670756"/>
    <lineage>
        <taxon>Eukaryota</taxon>
        <taxon>Metazoa</taxon>
        <taxon>Ecdysozoa</taxon>
        <taxon>Arthropoda</taxon>
        <taxon>Chelicerata</taxon>
        <taxon>Arachnida</taxon>
        <taxon>Acari</taxon>
        <taxon>Acariformes</taxon>
        <taxon>Trombidiformes</taxon>
        <taxon>Prostigmata</taxon>
        <taxon>Eupodina</taxon>
        <taxon>Eriophyoidea</taxon>
        <taxon>Phytoptidae</taxon>
        <taxon>Fragariocoptes</taxon>
    </lineage>
</organism>
<dbReference type="InterPro" id="IPR016082">
    <property type="entry name" value="Ribosomal_uL30_ferredoxin-like"/>
</dbReference>
<accession>A0ABQ7S648</accession>
<sequence length="267" mass="31257">MDKTKSKPTPPPKPAAVKKAPPQAATGGKVPTVPESVLKKRQLRKTIKEAQRVKAQKRQKERRVKHTKIFKRAEKYVKEYRLRERDQIRLKRQAKKHGNFYVPPEPKLAFVIRIKGINGVSPKPRKVLQLLRLRQINNGVFVKLNKATVNMLRIAEPFITWGYPSLKMVRELVYKRGFGRLNGQRVPLTSNEYIEKRLKRYDIICMEDLIHEIYTVGPHFKQANNFLWHFKLNNPRHGWNKKTTHYVEGGDAGNREDKINDLLKKMV</sequence>
<feature type="non-terminal residue" evidence="7">
    <location>
        <position position="267"/>
    </location>
</feature>
<dbReference type="InterPro" id="IPR036919">
    <property type="entry name" value="Ribo_uL30_ferredoxin-like_sf"/>
</dbReference>
<feature type="region of interest" description="Disordered" evidence="4">
    <location>
        <begin position="1"/>
        <end position="43"/>
    </location>
</feature>
<dbReference type="PANTHER" id="PTHR11524:SF16">
    <property type="entry name" value="LARGE RIBOSOMAL SUBUNIT PROTEIN UL30"/>
    <property type="match status" value="1"/>
</dbReference>
<reference evidence="7 8" key="1">
    <citation type="submission" date="2020-10" db="EMBL/GenBank/DDBJ databases">
        <authorList>
            <person name="Klimov P.B."/>
            <person name="Dyachkov S.M."/>
            <person name="Chetverikov P.E."/>
        </authorList>
    </citation>
    <scope>NUCLEOTIDE SEQUENCE [LARGE SCALE GENOMIC DNA]</scope>
    <source>
        <strain evidence="7">BMOC 18-1129-001#AD2665</strain>
        <tissue evidence="7">Entire mites</tissue>
    </source>
</reference>
<dbReference type="Pfam" id="PF00327">
    <property type="entry name" value="Ribosomal_L30"/>
    <property type="match status" value="1"/>
</dbReference>
<dbReference type="Pfam" id="PF08079">
    <property type="entry name" value="Ribosomal_L30_N"/>
    <property type="match status" value="1"/>
</dbReference>
<dbReference type="PANTHER" id="PTHR11524">
    <property type="entry name" value="60S RIBOSOMAL PROTEIN L7"/>
    <property type="match status" value="1"/>
</dbReference>
<dbReference type="InterPro" id="IPR012988">
    <property type="entry name" value="Ribosomal_uL30_N_euk"/>
</dbReference>
<comment type="similarity">
    <text evidence="1">Belongs to the universal ribosomal protein uL30 family.</text>
</comment>
<keyword evidence="2 7" id="KW-0689">Ribosomal protein</keyword>
<dbReference type="PROSITE" id="PS00634">
    <property type="entry name" value="RIBOSOMAL_L30"/>
    <property type="match status" value="1"/>
</dbReference>
<protein>
    <submittedName>
        <fullName evidence="7">60S ribosomal protein L7</fullName>
    </submittedName>
</protein>
<dbReference type="InterPro" id="IPR035808">
    <property type="entry name" value="Ribosomal_uL30_euk_arc"/>
</dbReference>
<keyword evidence="8" id="KW-1185">Reference proteome</keyword>
<evidence type="ECO:0000259" key="5">
    <source>
        <dbReference type="Pfam" id="PF00327"/>
    </source>
</evidence>
<dbReference type="InterPro" id="IPR018038">
    <property type="entry name" value="Ribosomal_uL30_CS"/>
</dbReference>
<keyword evidence="3" id="KW-0687">Ribonucleoprotein</keyword>
<comment type="caution">
    <text evidence="7">The sequence shown here is derived from an EMBL/GenBank/DDBJ whole genome shotgun (WGS) entry which is preliminary data.</text>
</comment>
<dbReference type="GO" id="GO:0005840">
    <property type="term" value="C:ribosome"/>
    <property type="evidence" value="ECO:0007669"/>
    <property type="project" value="UniProtKB-KW"/>
</dbReference>
<feature type="domain" description="Large ribosomal subunit protein uL30 N-terminal eukaryotes" evidence="6">
    <location>
        <begin position="33"/>
        <end position="104"/>
    </location>
</feature>
<dbReference type="EMBL" id="JAIFTH010000848">
    <property type="protein sequence ID" value="KAG9508894.1"/>
    <property type="molecule type" value="Genomic_DNA"/>
</dbReference>